<evidence type="ECO:0000313" key="1">
    <source>
        <dbReference type="EMBL" id="GAA0175054.1"/>
    </source>
</evidence>
<organism evidence="1 2">
    <name type="scientific">Lithospermum erythrorhizon</name>
    <name type="common">Purple gromwell</name>
    <name type="synonym">Lithospermum officinale var. erythrorhizon</name>
    <dbReference type="NCBI Taxonomy" id="34254"/>
    <lineage>
        <taxon>Eukaryota</taxon>
        <taxon>Viridiplantae</taxon>
        <taxon>Streptophyta</taxon>
        <taxon>Embryophyta</taxon>
        <taxon>Tracheophyta</taxon>
        <taxon>Spermatophyta</taxon>
        <taxon>Magnoliopsida</taxon>
        <taxon>eudicotyledons</taxon>
        <taxon>Gunneridae</taxon>
        <taxon>Pentapetalae</taxon>
        <taxon>asterids</taxon>
        <taxon>lamiids</taxon>
        <taxon>Boraginales</taxon>
        <taxon>Boraginaceae</taxon>
        <taxon>Boraginoideae</taxon>
        <taxon>Lithospermeae</taxon>
        <taxon>Lithospermum</taxon>
    </lineage>
</organism>
<reference evidence="1 2" key="1">
    <citation type="submission" date="2024-01" db="EMBL/GenBank/DDBJ databases">
        <title>The complete chloroplast genome sequence of Lithospermum erythrorhizon: insights into the phylogenetic relationship among Boraginaceae species and the maternal lineages of purple gromwells.</title>
        <authorList>
            <person name="Okada T."/>
            <person name="Watanabe K."/>
        </authorList>
    </citation>
    <scope>NUCLEOTIDE SEQUENCE [LARGE SCALE GENOMIC DNA]</scope>
</reference>
<accession>A0AAV3RF95</accession>
<protein>
    <submittedName>
        <fullName evidence="1">Uncharacterized protein</fullName>
    </submittedName>
</protein>
<gene>
    <name evidence="1" type="ORF">LIER_28311</name>
</gene>
<name>A0AAV3RF95_LITER</name>
<proteinExistence type="predicted"/>
<dbReference type="EMBL" id="BAABME010009375">
    <property type="protein sequence ID" value="GAA0175054.1"/>
    <property type="molecule type" value="Genomic_DNA"/>
</dbReference>
<dbReference type="Proteomes" id="UP001454036">
    <property type="component" value="Unassembled WGS sequence"/>
</dbReference>
<comment type="caution">
    <text evidence="1">The sequence shown here is derived from an EMBL/GenBank/DDBJ whole genome shotgun (WGS) entry which is preliminary data.</text>
</comment>
<dbReference type="AlphaFoldDB" id="A0AAV3RF95"/>
<sequence>MATIGWYGPLINLSEASSHIGHYVQLLVFLHKSTPIQYKVSKRVGGGNELIRTDIQVGDETRSYFPVTIWQKQMHPMLVAREIILLQNVKITRFRDMVEARTVVCSSLKRLVHVHEIRKSGKGANDLVGTCHGGVATKDKLLKVIEWVHRAGLIHCSDDLNPERRLLLINWKQQAEAQVKDYSSLIELCHLPDSCETIFYASVGEIFLPITWRCVKDSEVEEMFISRRLDMYQDDHLVDDFISPGCQQCDIPLNSDYGLSIEQKMFPLYCQKSSNCQHKVGMIYRPFMLYVWDESKYIPLLVMNKAAELLFGNISAEKVYSCYQAQKQRDKPDRKVIHGPSHCFKEAASGLGASQTTGKGKHPDRNINFYLIWLFLLKTLLLQGKNDPLKLKISINLDKDIESGRYEMMSVSMPVFGSSKSSANPA</sequence>
<evidence type="ECO:0000313" key="2">
    <source>
        <dbReference type="Proteomes" id="UP001454036"/>
    </source>
</evidence>
<dbReference type="PANTHER" id="PTHR38542">
    <property type="entry name" value="OS04G0450500 PROTEIN"/>
    <property type="match status" value="1"/>
</dbReference>
<keyword evidence="2" id="KW-1185">Reference proteome</keyword>
<dbReference type="PANTHER" id="PTHR38542:SF2">
    <property type="entry name" value="REPLICATION FACTOR A C-TERMINAL DOMAIN-CONTAINING PROTEIN"/>
    <property type="match status" value="1"/>
</dbReference>